<comment type="caution">
    <text evidence="2">The sequence shown here is derived from an EMBL/GenBank/DDBJ whole genome shotgun (WGS) entry which is preliminary data.</text>
</comment>
<dbReference type="PANTHER" id="PTHR40115">
    <property type="entry name" value="INNER MEMBRANE PROTEIN WITH PEPSY TM HELIX"/>
    <property type="match status" value="1"/>
</dbReference>
<dbReference type="Pfam" id="PF16357">
    <property type="entry name" value="PepSY_TM_like_2"/>
    <property type="match status" value="1"/>
</dbReference>
<keyword evidence="1" id="KW-0812">Transmembrane</keyword>
<keyword evidence="1" id="KW-1133">Transmembrane helix</keyword>
<feature type="transmembrane region" description="Helical" evidence="1">
    <location>
        <begin position="148"/>
        <end position="167"/>
    </location>
</feature>
<protein>
    <recommendedName>
        <fullName evidence="4">Peptidase</fullName>
    </recommendedName>
</protein>
<gene>
    <name evidence="2" type="ORF">CBP51_02695</name>
</gene>
<dbReference type="PANTHER" id="PTHR40115:SF1">
    <property type="entry name" value="INNER MEMBRANE PROTEIN WITH PEPSY TM HELIX"/>
    <property type="match status" value="1"/>
</dbReference>
<organism evidence="2 3">
    <name type="scientific">Cellvibrio mixtus</name>
    <dbReference type="NCBI Taxonomy" id="39650"/>
    <lineage>
        <taxon>Bacteria</taxon>
        <taxon>Pseudomonadati</taxon>
        <taxon>Pseudomonadota</taxon>
        <taxon>Gammaproteobacteria</taxon>
        <taxon>Cellvibrionales</taxon>
        <taxon>Cellvibrionaceae</taxon>
        <taxon>Cellvibrio</taxon>
    </lineage>
</organism>
<dbReference type="InterPro" id="IPR032307">
    <property type="entry name" value="PepSY_TM-like_2"/>
</dbReference>
<name>A0A266Q7Y2_9GAMM</name>
<sequence length="198" mass="22201">MKIYLGSLREWHWVSSAICLIGMLLFAITGITLNHAAQIKATPQVITQEAQLPADILSTIAALGEDNAPLPAVLQHWLQDTQQIRVGEQLAEWSEDEVYLSLPRPGGDAWLSIDLTSGELLYERTDRGWISYFNDLHKGRNTGVAWSWFIDVFAVFCIIFCVTGLILLKRYASGRPATWPMVGLGLVLPWVLILLFIH</sequence>
<evidence type="ECO:0000256" key="1">
    <source>
        <dbReference type="SAM" id="Phobius"/>
    </source>
</evidence>
<accession>A0A266Q7Y2</accession>
<feature type="transmembrane region" description="Helical" evidence="1">
    <location>
        <begin position="12"/>
        <end position="33"/>
    </location>
</feature>
<keyword evidence="1" id="KW-0472">Membrane</keyword>
<reference evidence="3" key="1">
    <citation type="submission" date="2017-05" db="EMBL/GenBank/DDBJ databases">
        <authorList>
            <person name="Barney B.M."/>
        </authorList>
    </citation>
    <scope>NUCLEOTIDE SEQUENCE [LARGE SCALE GENOMIC DNA]</scope>
    <source>
        <strain evidence="3">PSBB022</strain>
    </source>
</reference>
<dbReference type="Proteomes" id="UP000216101">
    <property type="component" value="Unassembled WGS sequence"/>
</dbReference>
<dbReference type="AlphaFoldDB" id="A0A266Q7Y2"/>
<evidence type="ECO:0008006" key="4">
    <source>
        <dbReference type="Google" id="ProtNLM"/>
    </source>
</evidence>
<evidence type="ECO:0000313" key="3">
    <source>
        <dbReference type="Proteomes" id="UP000216101"/>
    </source>
</evidence>
<keyword evidence="3" id="KW-1185">Reference proteome</keyword>
<dbReference type="EMBL" id="NHNI01000001">
    <property type="protein sequence ID" value="OZY85958.1"/>
    <property type="molecule type" value="Genomic_DNA"/>
</dbReference>
<evidence type="ECO:0000313" key="2">
    <source>
        <dbReference type="EMBL" id="OZY85958.1"/>
    </source>
</evidence>
<dbReference type="RefSeq" id="WP_094983740.1">
    <property type="nucleotide sequence ID" value="NZ_NHNI01000001.1"/>
</dbReference>
<feature type="transmembrane region" description="Helical" evidence="1">
    <location>
        <begin position="179"/>
        <end position="197"/>
    </location>
</feature>
<proteinExistence type="predicted"/>